<dbReference type="STRING" id="74873.A0A084VTL8"/>
<dbReference type="AlphaFoldDB" id="A0A084VTL8"/>
<evidence type="ECO:0000313" key="1">
    <source>
        <dbReference type="EMBL" id="KFB41312.1"/>
    </source>
</evidence>
<keyword evidence="3" id="KW-1185">Reference proteome</keyword>
<dbReference type="EMBL" id="ATLV01016361">
    <property type="status" value="NOT_ANNOTATED_CDS"/>
    <property type="molecule type" value="Genomic_DNA"/>
</dbReference>
<dbReference type="OrthoDB" id="438164at2759"/>
<proteinExistence type="predicted"/>
<dbReference type="VEuPathDB" id="VectorBase:ASIC008908"/>
<name>A0A084VTL8_ANOSI</name>
<dbReference type="Proteomes" id="UP000030765">
    <property type="component" value="Unassembled WGS sequence"/>
</dbReference>
<organism evidence="1">
    <name type="scientific">Anopheles sinensis</name>
    <name type="common">Mosquito</name>
    <dbReference type="NCBI Taxonomy" id="74873"/>
    <lineage>
        <taxon>Eukaryota</taxon>
        <taxon>Metazoa</taxon>
        <taxon>Ecdysozoa</taxon>
        <taxon>Arthropoda</taxon>
        <taxon>Hexapoda</taxon>
        <taxon>Insecta</taxon>
        <taxon>Pterygota</taxon>
        <taxon>Neoptera</taxon>
        <taxon>Endopterygota</taxon>
        <taxon>Diptera</taxon>
        <taxon>Nematocera</taxon>
        <taxon>Culicoidea</taxon>
        <taxon>Culicidae</taxon>
        <taxon>Anophelinae</taxon>
        <taxon>Anopheles</taxon>
    </lineage>
</organism>
<evidence type="ECO:0000313" key="2">
    <source>
        <dbReference type="EnsemblMetazoa" id="ASIC008908-PA"/>
    </source>
</evidence>
<dbReference type="EnsemblMetazoa" id="ASIC008908-RA">
    <property type="protein sequence ID" value="ASIC008908-PA"/>
    <property type="gene ID" value="ASIC008908"/>
</dbReference>
<dbReference type="EMBL" id="KE525079">
    <property type="protein sequence ID" value="KFB41312.1"/>
    <property type="molecule type" value="Genomic_DNA"/>
</dbReference>
<sequence length="219" mass="25463">MEAEKLKDIVLNAKQPYVITKRKLPWNCFELTFEEWCHLFDSCSKDLTPFAGSTVSSGCSPQWERQRTEMRMRMTDICKSSSSIPGRWNSFSYRNIHELPEDEIRSESSIDESYEILNYLLNLKQTNKQHCSGLKRYPFGFISGNEFDKLVDACESEVKAVPRLDPCEFFHLMKKNSSRYDPALDLQYAGSQRERLDRIRKVININCAPDTVGLIEKLL</sequence>
<evidence type="ECO:0000313" key="3">
    <source>
        <dbReference type="Proteomes" id="UP000030765"/>
    </source>
</evidence>
<protein>
    <submittedName>
        <fullName evidence="1">AGAP004022-PA-like protein</fullName>
    </submittedName>
</protein>
<gene>
    <name evidence="1" type="ORF">ZHAS_00008908</name>
</gene>
<reference evidence="2" key="2">
    <citation type="submission" date="2020-05" db="UniProtKB">
        <authorList>
            <consortium name="EnsemblMetazoa"/>
        </authorList>
    </citation>
    <scope>IDENTIFICATION</scope>
</reference>
<accession>A0A084VTL8</accession>
<reference evidence="1 3" key="1">
    <citation type="journal article" date="2014" name="BMC Genomics">
        <title>Genome sequence of Anopheles sinensis provides insight into genetics basis of mosquito competence for malaria parasites.</title>
        <authorList>
            <person name="Zhou D."/>
            <person name="Zhang D."/>
            <person name="Ding G."/>
            <person name="Shi L."/>
            <person name="Hou Q."/>
            <person name="Ye Y."/>
            <person name="Xu Y."/>
            <person name="Zhou H."/>
            <person name="Xiong C."/>
            <person name="Li S."/>
            <person name="Yu J."/>
            <person name="Hong S."/>
            <person name="Yu X."/>
            <person name="Zou P."/>
            <person name="Chen C."/>
            <person name="Chang X."/>
            <person name="Wang W."/>
            <person name="Lv Y."/>
            <person name="Sun Y."/>
            <person name="Ma L."/>
            <person name="Shen B."/>
            <person name="Zhu C."/>
        </authorList>
    </citation>
    <scope>NUCLEOTIDE SEQUENCE [LARGE SCALE GENOMIC DNA]</scope>
</reference>
<dbReference type="VEuPathDB" id="VectorBase:ASIS016576"/>